<organism evidence="1 2">
    <name type="scientific">Nonomuraea rosea</name>
    <dbReference type="NCBI Taxonomy" id="638574"/>
    <lineage>
        <taxon>Bacteria</taxon>
        <taxon>Bacillati</taxon>
        <taxon>Actinomycetota</taxon>
        <taxon>Actinomycetes</taxon>
        <taxon>Streptosporangiales</taxon>
        <taxon>Streptosporangiaceae</taxon>
        <taxon>Nonomuraea</taxon>
    </lineage>
</organism>
<sequence>MDVEAEILDLQLRVGILEASIRPEGATSGDLRGRDQHGSLPTDRCAHKEAIQSDLLTTSIAVAEVRAEVADVRMEMSQDFAALGLEITGLRRQTNENFACARHEMTQKLDSLRCEMIELGLRLDRLLENDSA</sequence>
<accession>A0ABP6ZF69</accession>
<reference evidence="2" key="1">
    <citation type="journal article" date="2019" name="Int. J. Syst. Evol. Microbiol.">
        <title>The Global Catalogue of Microorganisms (GCM) 10K type strain sequencing project: providing services to taxonomists for standard genome sequencing and annotation.</title>
        <authorList>
            <consortium name="The Broad Institute Genomics Platform"/>
            <consortium name="The Broad Institute Genome Sequencing Center for Infectious Disease"/>
            <person name="Wu L."/>
            <person name="Ma J."/>
        </authorList>
    </citation>
    <scope>NUCLEOTIDE SEQUENCE [LARGE SCALE GENOMIC DNA]</scope>
    <source>
        <strain evidence="2">JCM 17326</strain>
    </source>
</reference>
<evidence type="ECO:0000313" key="1">
    <source>
        <dbReference type="EMBL" id="GAA3602833.1"/>
    </source>
</evidence>
<proteinExistence type="predicted"/>
<dbReference type="Proteomes" id="UP001500630">
    <property type="component" value="Unassembled WGS sequence"/>
</dbReference>
<dbReference type="RefSeq" id="WP_345573627.1">
    <property type="nucleotide sequence ID" value="NZ_BAABDQ010000038.1"/>
</dbReference>
<keyword evidence="2" id="KW-1185">Reference proteome</keyword>
<gene>
    <name evidence="1" type="ORF">GCM10022419_103950</name>
</gene>
<dbReference type="EMBL" id="BAABDQ010000038">
    <property type="protein sequence ID" value="GAA3602833.1"/>
    <property type="molecule type" value="Genomic_DNA"/>
</dbReference>
<protein>
    <submittedName>
        <fullName evidence="1">Uncharacterized protein</fullName>
    </submittedName>
</protein>
<comment type="caution">
    <text evidence="1">The sequence shown here is derived from an EMBL/GenBank/DDBJ whole genome shotgun (WGS) entry which is preliminary data.</text>
</comment>
<evidence type="ECO:0000313" key="2">
    <source>
        <dbReference type="Proteomes" id="UP001500630"/>
    </source>
</evidence>
<name>A0ABP6ZF69_9ACTN</name>